<evidence type="ECO:0000313" key="2">
    <source>
        <dbReference type="EMBL" id="CAE7490089.1"/>
    </source>
</evidence>
<evidence type="ECO:0008006" key="4">
    <source>
        <dbReference type="Google" id="ProtNLM"/>
    </source>
</evidence>
<dbReference type="Gene3D" id="3.40.50.300">
    <property type="entry name" value="P-loop containing nucleotide triphosphate hydrolases"/>
    <property type="match status" value="2"/>
</dbReference>
<dbReference type="EMBL" id="CAJNDS010002472">
    <property type="protein sequence ID" value="CAE7490089.1"/>
    <property type="molecule type" value="Genomic_DNA"/>
</dbReference>
<dbReference type="Gene3D" id="2.30.30.940">
    <property type="match status" value="1"/>
</dbReference>
<accession>A0A812SNU5</accession>
<keyword evidence="3" id="KW-1185">Reference proteome</keyword>
<proteinExistence type="predicted"/>
<dbReference type="SUPFAM" id="SSF52540">
    <property type="entry name" value="P-loop containing nucleoside triphosphate hydrolases"/>
    <property type="match status" value="1"/>
</dbReference>
<protein>
    <recommendedName>
        <fullName evidence="4">ATP-dependent DNA helicase PIF1</fullName>
    </recommendedName>
</protein>
<dbReference type="OrthoDB" id="416437at2759"/>
<name>A0A812SNU5_9DINO</name>
<dbReference type="Pfam" id="PF13245">
    <property type="entry name" value="AAA_19"/>
    <property type="match status" value="1"/>
</dbReference>
<dbReference type="InterPro" id="IPR027417">
    <property type="entry name" value="P-loop_NTPase"/>
</dbReference>
<comment type="caution">
    <text evidence="2">The sequence shown here is derived from an EMBL/GenBank/DDBJ whole genome shotgun (WGS) entry which is preliminary data.</text>
</comment>
<gene>
    <name evidence="2" type="ORF">SNAT2548_LOCUS27482</name>
</gene>
<organism evidence="2 3">
    <name type="scientific">Symbiodinium natans</name>
    <dbReference type="NCBI Taxonomy" id="878477"/>
    <lineage>
        <taxon>Eukaryota</taxon>
        <taxon>Sar</taxon>
        <taxon>Alveolata</taxon>
        <taxon>Dinophyceae</taxon>
        <taxon>Suessiales</taxon>
        <taxon>Symbiodiniaceae</taxon>
        <taxon>Symbiodinium</taxon>
    </lineage>
</organism>
<dbReference type="Proteomes" id="UP000604046">
    <property type="component" value="Unassembled WGS sequence"/>
</dbReference>
<reference evidence="2" key="1">
    <citation type="submission" date="2021-02" db="EMBL/GenBank/DDBJ databases">
        <authorList>
            <person name="Dougan E. K."/>
            <person name="Rhodes N."/>
            <person name="Thang M."/>
            <person name="Chan C."/>
        </authorList>
    </citation>
    <scope>NUCLEOTIDE SEQUENCE</scope>
</reference>
<feature type="compositionally biased region" description="Acidic residues" evidence="1">
    <location>
        <begin position="462"/>
        <end position="482"/>
    </location>
</feature>
<feature type="region of interest" description="Disordered" evidence="1">
    <location>
        <begin position="455"/>
        <end position="486"/>
    </location>
</feature>
<evidence type="ECO:0000313" key="3">
    <source>
        <dbReference type="Proteomes" id="UP000604046"/>
    </source>
</evidence>
<dbReference type="CDD" id="cd18809">
    <property type="entry name" value="SF1_C_RecD"/>
    <property type="match status" value="1"/>
</dbReference>
<feature type="region of interest" description="Disordered" evidence="1">
    <location>
        <begin position="210"/>
        <end position="232"/>
    </location>
</feature>
<evidence type="ECO:0000256" key="1">
    <source>
        <dbReference type="SAM" id="MobiDB-lite"/>
    </source>
</evidence>
<sequence length="1337" mass="151228">MYVAASHEHWTKVICDPARLADACLQPQSRGYVKRLLLALAPEYQRLALERVPEEFRRYFETELAKPWICVGMDSERCTFALSARGGPAQVKGRAARCVFCRPEDLWPMCEDEAGKREVLGKLRRMSAAGRSRALEERLPLEAQAYFQEHLQGPAPKRAAGRGRRPLTAQELPALWKGALAARQAASAPASAAAKKKYREQVLADRARARRRMGQPLKRTPAGEAVENTSGLPPAKRRCLAEDFERWCVYDSWSMCDTCGFLTPRDLTQSTLTKPQKPTHASGKCPRCSAARVQPSVTVADVPEVLRELSAEAARALSPLEIDVGPIVRAEHKSGYRQKVTMIRFRWETAGIKRRIKLLQDPDMRRKARAAYDFLMASDDTPYSDFVAEHDKFLQEHPGADDLARRRRLQFIERIGVECALWPCLFWDIKMTFTHERATDPRRVIRQEHAATLEDVLNAGQSDEDTEDGQDNEMFSEGEEPKDDGATRHSIKRLFAALALGKLLGAHALVGYPRIFFTIAPYEWSFPYHEWVRDEMQKMLKGRQQAWKSNIFHVLDEQGQARRLHFFLRLEYQDGTRKAATQDYHGSGRVHVHVVIFVRPEDVEQLRLDEVASATLPNDPDLRGYVEGSQYDREKKSGWPVHEEATCYDREAGAWRLQHTEEDHGEGLRPYLVDLMEVLRCHQDFQMCDDDGLLRAYVTKYVSKFSDAASEEWLNDDAEAMGIAATVLTRYRPLEPEMVLQLFGAKFRQWHLSTVSGGKRDLVAPYPDQDPKTREVELYEKTEWACGRISLLDYLRKTTAEGKICHWLKKKHQQSESEATLEEFAANYVMQGEKVVAAETVSKLSDRYFGQWLMLNVPFENAADFCLPDHVARRLPEAHKYFAMAVLCEHPVAQAMWHDDEKIRAELKMEAHTKDHVDTILAMIRAHRGLLQDYLDGSLDAGPSFKDLVDNAVDRALAIEEADEGEADRLRQEAQGSRANICLGPPGTGKTTVIFSCIDRALAKGGKVLMALPTAQLASRMKARYGDRVDIDTCHAAFGLHEAAEHGEASLLSMYSLIVVDELSQLDMVNFDKILRLWAAAERVPALALLGDRYQMAGMGEQRPWHSRLWTTMCYRVALHKMYRCKDKVHAKLLAVLRTNKPNNKLLRQLRNKLAWRPPGKPTVKALRKLLKCRPDTTILTCTRRGAAVVNKVALQAFFPHYPPVATLPADVDSNPENYAQGKLRPVAELEPSAMPVYKGMRVYLTRNVRKDVDFVNGMEATVLKYDNLTGGLLVRTAPGYASTILKFQGAELPHVVVYLDAPKVPAAAYTAISRVGYYKDFLLAGILTADHFTPAR</sequence>